<organism evidence="1 2">
    <name type="scientific">Mycena metata</name>
    <dbReference type="NCBI Taxonomy" id="1033252"/>
    <lineage>
        <taxon>Eukaryota</taxon>
        <taxon>Fungi</taxon>
        <taxon>Dikarya</taxon>
        <taxon>Basidiomycota</taxon>
        <taxon>Agaricomycotina</taxon>
        <taxon>Agaricomycetes</taxon>
        <taxon>Agaricomycetidae</taxon>
        <taxon>Agaricales</taxon>
        <taxon>Marasmiineae</taxon>
        <taxon>Mycenaceae</taxon>
        <taxon>Mycena</taxon>
    </lineage>
</organism>
<keyword evidence="2" id="KW-1185">Reference proteome</keyword>
<name>A0AAD7MF24_9AGAR</name>
<dbReference type="Proteomes" id="UP001215598">
    <property type="component" value="Unassembled WGS sequence"/>
</dbReference>
<comment type="caution">
    <text evidence="1">The sequence shown here is derived from an EMBL/GenBank/DDBJ whole genome shotgun (WGS) entry which is preliminary data.</text>
</comment>
<protein>
    <submittedName>
        <fullName evidence="1">Uncharacterized protein</fullName>
    </submittedName>
</protein>
<evidence type="ECO:0000313" key="1">
    <source>
        <dbReference type="EMBL" id="KAJ7714622.1"/>
    </source>
</evidence>
<evidence type="ECO:0000313" key="2">
    <source>
        <dbReference type="Proteomes" id="UP001215598"/>
    </source>
</evidence>
<dbReference type="EMBL" id="JARKIB010000322">
    <property type="protein sequence ID" value="KAJ7714622.1"/>
    <property type="molecule type" value="Genomic_DNA"/>
</dbReference>
<proteinExistence type="predicted"/>
<gene>
    <name evidence="1" type="ORF">B0H16DRAFT_521960</name>
</gene>
<dbReference type="AlphaFoldDB" id="A0AAD7MF24"/>
<reference evidence="1" key="1">
    <citation type="submission" date="2023-03" db="EMBL/GenBank/DDBJ databases">
        <title>Massive genome expansion in bonnet fungi (Mycena s.s.) driven by repeated elements and novel gene families across ecological guilds.</title>
        <authorList>
            <consortium name="Lawrence Berkeley National Laboratory"/>
            <person name="Harder C.B."/>
            <person name="Miyauchi S."/>
            <person name="Viragh M."/>
            <person name="Kuo A."/>
            <person name="Thoen E."/>
            <person name="Andreopoulos B."/>
            <person name="Lu D."/>
            <person name="Skrede I."/>
            <person name="Drula E."/>
            <person name="Henrissat B."/>
            <person name="Morin E."/>
            <person name="Kohler A."/>
            <person name="Barry K."/>
            <person name="LaButti K."/>
            <person name="Morin E."/>
            <person name="Salamov A."/>
            <person name="Lipzen A."/>
            <person name="Mereny Z."/>
            <person name="Hegedus B."/>
            <person name="Baldrian P."/>
            <person name="Stursova M."/>
            <person name="Weitz H."/>
            <person name="Taylor A."/>
            <person name="Grigoriev I.V."/>
            <person name="Nagy L.G."/>
            <person name="Martin F."/>
            <person name="Kauserud H."/>
        </authorList>
    </citation>
    <scope>NUCLEOTIDE SEQUENCE</scope>
    <source>
        <strain evidence="1">CBHHK182m</strain>
    </source>
</reference>
<accession>A0AAD7MF24</accession>
<sequence length="253" mass="28518">MADHSLFTAPKTFPQELIDLILENTHLAALKSLLVDRSFRPTSQKLLFSDLTILPRGCDSIATLQRLSDVLLTSSRLAQHVRTLHLDLPRIDQTCIWMKSDILPALLPAFTNLESSSLSIYNWKYLHRKCEKAIHAFIARSSLSSIEIQSFLFPTNESCLALLRAFPATLKCASFLGIFDADYEFDSRSATVELHRLPLASLHLDTGPASVFLAWVIRAVDPEYLRHLHTSVETRRSGICSAASGRRYPRRNL</sequence>